<accession>A0A5K7YJV5</accession>
<evidence type="ECO:0000313" key="1">
    <source>
        <dbReference type="EMBL" id="BBO68783.1"/>
    </source>
</evidence>
<proteinExistence type="predicted"/>
<name>A0A5K7YJV5_9BACT</name>
<evidence type="ECO:0000313" key="2">
    <source>
        <dbReference type="Proteomes" id="UP000427906"/>
    </source>
</evidence>
<keyword evidence="2" id="KW-1185">Reference proteome</keyword>
<sequence>MSTKFYCNSEICTHADHGPFVLELAQEAVMDGNNLATIFCPRCGKPMKQLPLDLKSSEHHRFYCHSDACSSRENGLFFIDLPGEAVMDKNNLATIFCPKCGKEMKPFSQQPDAAINF</sequence>
<organism evidence="1 2">
    <name type="scientific">Desulfosarcina alkanivorans</name>
    <dbReference type="NCBI Taxonomy" id="571177"/>
    <lineage>
        <taxon>Bacteria</taxon>
        <taxon>Pseudomonadati</taxon>
        <taxon>Thermodesulfobacteriota</taxon>
        <taxon>Desulfobacteria</taxon>
        <taxon>Desulfobacterales</taxon>
        <taxon>Desulfosarcinaceae</taxon>
        <taxon>Desulfosarcina</taxon>
    </lineage>
</organism>
<dbReference type="EMBL" id="AP021874">
    <property type="protein sequence ID" value="BBO68783.1"/>
    <property type="molecule type" value="Genomic_DNA"/>
</dbReference>
<dbReference type="KEGG" id="dalk:DSCA_27130"/>
<gene>
    <name evidence="1" type="ORF">DSCA_27130</name>
</gene>
<dbReference type="Proteomes" id="UP000427906">
    <property type="component" value="Chromosome"/>
</dbReference>
<dbReference type="OrthoDB" id="9788021at2"/>
<reference evidence="1 2" key="1">
    <citation type="submission" date="2019-11" db="EMBL/GenBank/DDBJ databases">
        <title>Comparative genomics of hydrocarbon-degrading Desulfosarcina strains.</title>
        <authorList>
            <person name="Watanabe M."/>
            <person name="Kojima H."/>
            <person name="Fukui M."/>
        </authorList>
    </citation>
    <scope>NUCLEOTIDE SEQUENCE [LARGE SCALE GENOMIC DNA]</scope>
    <source>
        <strain evidence="1 2">PL12</strain>
    </source>
</reference>
<protein>
    <submittedName>
        <fullName evidence="1">Uncharacterized protein</fullName>
    </submittedName>
</protein>
<dbReference type="AlphaFoldDB" id="A0A5K7YJV5"/>
<dbReference type="RefSeq" id="WP_155316900.1">
    <property type="nucleotide sequence ID" value="NZ_AP021874.1"/>
</dbReference>